<evidence type="ECO:0000313" key="3">
    <source>
        <dbReference type="Proteomes" id="UP000487929"/>
    </source>
</evidence>
<keyword evidence="3" id="KW-1185">Reference proteome</keyword>
<dbReference type="Proteomes" id="UP000487929">
    <property type="component" value="Unassembled WGS sequence"/>
</dbReference>
<proteinExistence type="predicted"/>
<organism evidence="2 3">
    <name type="scientific">Halomonas alimentaria</name>
    <dbReference type="NCBI Taxonomy" id="147248"/>
    <lineage>
        <taxon>Bacteria</taxon>
        <taxon>Pseudomonadati</taxon>
        <taxon>Pseudomonadota</taxon>
        <taxon>Gammaproteobacteria</taxon>
        <taxon>Oceanospirillales</taxon>
        <taxon>Halomonadaceae</taxon>
        <taxon>Halomonas</taxon>
    </lineage>
</organism>
<protein>
    <submittedName>
        <fullName evidence="2">Uncharacterized protein</fullName>
    </submittedName>
</protein>
<dbReference type="OrthoDB" id="9940548at2"/>
<dbReference type="RefSeq" id="WP_161430253.1">
    <property type="nucleotide sequence ID" value="NZ_WUTT01000001.1"/>
</dbReference>
<dbReference type="AlphaFoldDB" id="A0A7X5ANE5"/>
<feature type="region of interest" description="Disordered" evidence="1">
    <location>
        <begin position="47"/>
        <end position="69"/>
    </location>
</feature>
<sequence>MSTKTNAQPAPRREVTLAKPIIQGGIEYTPGGKQKPLLTEAQIERLTKSGHIGGGASAKTAAKSTPQEG</sequence>
<accession>A0A7X5ANE5</accession>
<evidence type="ECO:0000313" key="2">
    <source>
        <dbReference type="EMBL" id="NAW33244.1"/>
    </source>
</evidence>
<name>A0A7X5ANE5_9GAMM</name>
<comment type="caution">
    <text evidence="2">The sequence shown here is derived from an EMBL/GenBank/DDBJ whole genome shotgun (WGS) entry which is preliminary data.</text>
</comment>
<evidence type="ECO:0000256" key="1">
    <source>
        <dbReference type="SAM" id="MobiDB-lite"/>
    </source>
</evidence>
<dbReference type="EMBL" id="WUTT01000001">
    <property type="protein sequence ID" value="NAW33244.1"/>
    <property type="molecule type" value="Genomic_DNA"/>
</dbReference>
<gene>
    <name evidence="2" type="ORF">GRB96_02245</name>
</gene>
<reference evidence="2 3" key="1">
    <citation type="submission" date="2019-12" db="EMBL/GenBank/DDBJ databases">
        <title>Draft genome sequencing of Halomonas alimentaria DSM 15356.</title>
        <authorList>
            <person name="Pandiyan K."/>
            <person name="Kushwaha P."/>
            <person name="Gowdham M."/>
            <person name="Chakdar H."/>
            <person name="Singh A."/>
            <person name="Kumar M."/>
            <person name="Saxena A.K."/>
        </authorList>
    </citation>
    <scope>NUCLEOTIDE SEQUENCE [LARGE SCALE GENOMIC DNA]</scope>
    <source>
        <strain evidence="2 3">DSM 15356</strain>
    </source>
</reference>
<feature type="compositionally biased region" description="Low complexity" evidence="1">
    <location>
        <begin position="57"/>
        <end position="69"/>
    </location>
</feature>